<keyword evidence="1" id="KW-0732">Signal</keyword>
<dbReference type="EMBL" id="NMQU01000008">
    <property type="protein sequence ID" value="OXM55000.1"/>
    <property type="molecule type" value="Genomic_DNA"/>
</dbReference>
<accession>A0A229S7Y2</accession>
<organism evidence="2 3">
    <name type="scientific">Amycolatopsis alba DSM 44262</name>
    <dbReference type="NCBI Taxonomy" id="1125972"/>
    <lineage>
        <taxon>Bacteria</taxon>
        <taxon>Bacillati</taxon>
        <taxon>Actinomycetota</taxon>
        <taxon>Actinomycetes</taxon>
        <taxon>Pseudonocardiales</taxon>
        <taxon>Pseudonocardiaceae</taxon>
        <taxon>Amycolatopsis</taxon>
    </lineage>
</organism>
<reference evidence="2 3" key="1">
    <citation type="submission" date="2017-07" db="EMBL/GenBank/DDBJ databases">
        <title>Amycolatopsis alba DSM 44262 Genome sequencing and assembly.</title>
        <authorList>
            <person name="Kaur N."/>
            <person name="Mayilraj S."/>
        </authorList>
    </citation>
    <scope>NUCLEOTIDE SEQUENCE [LARGE SCALE GENOMIC DNA]</scope>
    <source>
        <strain evidence="2 3">DSM 44262</strain>
    </source>
</reference>
<evidence type="ECO:0000256" key="1">
    <source>
        <dbReference type="SAM" id="SignalP"/>
    </source>
</evidence>
<evidence type="ECO:0000313" key="2">
    <source>
        <dbReference type="EMBL" id="OXM55000.1"/>
    </source>
</evidence>
<comment type="caution">
    <text evidence="2">The sequence shown here is derived from an EMBL/GenBank/DDBJ whole genome shotgun (WGS) entry which is preliminary data.</text>
</comment>
<keyword evidence="3" id="KW-1185">Reference proteome</keyword>
<feature type="signal peptide" evidence="1">
    <location>
        <begin position="1"/>
        <end position="20"/>
    </location>
</feature>
<proteinExistence type="predicted"/>
<dbReference type="RefSeq" id="WP_020630184.1">
    <property type="nucleotide sequence ID" value="NZ_KB913032.1"/>
</dbReference>
<evidence type="ECO:0008006" key="4">
    <source>
        <dbReference type="Google" id="ProtNLM"/>
    </source>
</evidence>
<evidence type="ECO:0000313" key="3">
    <source>
        <dbReference type="Proteomes" id="UP000215563"/>
    </source>
</evidence>
<feature type="chain" id="PRO_5039279897" description="Ig-like domain-containing protein" evidence="1">
    <location>
        <begin position="21"/>
        <end position="126"/>
    </location>
</feature>
<gene>
    <name evidence="2" type="ORF">CFP75_02365</name>
</gene>
<dbReference type="OrthoDB" id="5193742at2"/>
<name>A0A229S7Y2_AMYAL</name>
<dbReference type="AlphaFoldDB" id="A0A229S7Y2"/>
<dbReference type="PROSITE" id="PS51257">
    <property type="entry name" value="PROKAR_LIPOPROTEIN"/>
    <property type="match status" value="1"/>
</dbReference>
<dbReference type="Proteomes" id="UP000215563">
    <property type="component" value="Unassembled WGS sequence"/>
</dbReference>
<protein>
    <recommendedName>
        <fullName evidence="4">Ig-like domain-containing protein</fullName>
    </recommendedName>
</protein>
<sequence length="126" mass="13126">MIGKTLAFSACLLLAGCTGASGQAPVKEAAGRFIGAVASGGQRSACALLAPRTRESWRPEICEHGLATAKIPVGASETVSVWSEEAQVKTARDTLFLHESSTGWLITDAGCHHRNEQVYDCAVGGP</sequence>